<dbReference type="KEGG" id="rsa:RSal33209_0992"/>
<dbReference type="RefSeq" id="WP_012244425.1">
    <property type="nucleotide sequence ID" value="NC_010168.1"/>
</dbReference>
<dbReference type="GO" id="GO:0016747">
    <property type="term" value="F:acyltransferase activity, transferring groups other than amino-acyl groups"/>
    <property type="evidence" value="ECO:0007669"/>
    <property type="project" value="InterPro"/>
</dbReference>
<sequence>MTFELIITPLQLPDALDSADATDFHEASAAIDEVKLEIWGNRDRISTPEARLTNWRDNEYSQNQMFLGRLDGKLAGYASVHFSLKDNLNTAYLYAAVLPEHRHRGFGRQLLAKAEQFAAENGRTVVQSNTEHPSGFPFEGALVPKPGSGALPADSAGVLFAQKYGFELEMVERFSELSVPVSAERLAEFRIASQAKAGSDYQIVYWHDRVPEEIAEELAKALTQMTIDMPSAGLEFEVERWDVARLRKSEKDSLASGQQSFGLAAMHAPTGEVAAYTYIH</sequence>
<dbReference type="SUPFAM" id="SSF55729">
    <property type="entry name" value="Acyl-CoA N-acyltransferases (Nat)"/>
    <property type="match status" value="1"/>
</dbReference>
<dbReference type="PROSITE" id="PS51186">
    <property type="entry name" value="GNAT"/>
    <property type="match status" value="1"/>
</dbReference>
<proteinExistence type="predicted"/>
<dbReference type="InterPro" id="IPR000182">
    <property type="entry name" value="GNAT_dom"/>
</dbReference>
<dbReference type="Proteomes" id="UP000002007">
    <property type="component" value="Chromosome"/>
</dbReference>
<gene>
    <name evidence="2" type="ordered locus">RSal33209_0992</name>
</gene>
<evidence type="ECO:0000313" key="2">
    <source>
        <dbReference type="EMBL" id="ABY22732.1"/>
    </source>
</evidence>
<keyword evidence="2" id="KW-0808">Transferase</keyword>
<evidence type="ECO:0000259" key="1">
    <source>
        <dbReference type="PROSITE" id="PS51186"/>
    </source>
</evidence>
<name>A9WNU6_RENSM</name>
<dbReference type="HOGENOM" id="CLU_043786_1_0_11"/>
<dbReference type="AlphaFoldDB" id="A9WNU6"/>
<feature type="domain" description="N-acetyltransferase" evidence="1">
    <location>
        <begin position="22"/>
        <end position="188"/>
    </location>
</feature>
<reference evidence="3" key="1">
    <citation type="journal article" date="2008" name="J. Bacteriol.">
        <title>Genome sequence of the fish pathogen Renibacterium salmoninarum suggests reductive evolution away from an environmental Arthrobacter ancestor.</title>
        <authorList>
            <person name="Wiens G.D."/>
            <person name="Rockey D.D."/>
            <person name="Wu Z."/>
            <person name="Chang J."/>
            <person name="Levy R."/>
            <person name="Crane S."/>
            <person name="Chen D.S."/>
            <person name="Capri G.R."/>
            <person name="Burnett J.R."/>
            <person name="Sudheesh P.S."/>
            <person name="Schipma M.J."/>
            <person name="Burd H."/>
            <person name="Bhattacharyya A."/>
            <person name="Rhodes L.D."/>
            <person name="Kaul R."/>
            <person name="Strom M.S."/>
        </authorList>
    </citation>
    <scope>NUCLEOTIDE SEQUENCE [LARGE SCALE GENOMIC DNA]</scope>
    <source>
        <strain evidence="3">ATCC 33209 / DSM 20767 / JCM 11484 / NBRC 15589 / NCIMB 2235</strain>
    </source>
</reference>
<dbReference type="Gene3D" id="3.40.630.30">
    <property type="match status" value="1"/>
</dbReference>
<dbReference type="InterPro" id="IPR016181">
    <property type="entry name" value="Acyl_CoA_acyltransferase"/>
</dbReference>
<dbReference type="EMBL" id="CP000910">
    <property type="protein sequence ID" value="ABY22732.1"/>
    <property type="molecule type" value="Genomic_DNA"/>
</dbReference>
<evidence type="ECO:0000313" key="3">
    <source>
        <dbReference type="Proteomes" id="UP000002007"/>
    </source>
</evidence>
<protein>
    <submittedName>
        <fullName evidence="2">Acetyltransferase</fullName>
    </submittedName>
</protein>
<dbReference type="eggNOG" id="COG0456">
    <property type="taxonomic scope" value="Bacteria"/>
</dbReference>
<accession>A9WNU6</accession>
<dbReference type="CDD" id="cd04301">
    <property type="entry name" value="NAT_SF"/>
    <property type="match status" value="1"/>
</dbReference>
<dbReference type="Pfam" id="PF00583">
    <property type="entry name" value="Acetyltransf_1"/>
    <property type="match status" value="1"/>
</dbReference>
<organism evidence="2 3">
    <name type="scientific">Renibacterium salmoninarum (strain ATCC 33209 / DSM 20767 / JCM 11484 / NBRC 15589 / NCIMB 2235)</name>
    <dbReference type="NCBI Taxonomy" id="288705"/>
    <lineage>
        <taxon>Bacteria</taxon>
        <taxon>Bacillati</taxon>
        <taxon>Actinomycetota</taxon>
        <taxon>Actinomycetes</taxon>
        <taxon>Micrococcales</taxon>
        <taxon>Micrococcaceae</taxon>
        <taxon>Renibacterium</taxon>
    </lineage>
</organism>
<keyword evidence="3" id="KW-1185">Reference proteome</keyword>
<dbReference type="STRING" id="288705.RSal33209_0992"/>